<reference evidence="7 8" key="1">
    <citation type="journal article" date="2009" name="Stand. Genomic Sci.">
        <title>Complete genome sequence of Catenulispora acidiphila type strain (ID 139908).</title>
        <authorList>
            <person name="Copeland A."/>
            <person name="Lapidus A."/>
            <person name="Glavina Del Rio T."/>
            <person name="Nolan M."/>
            <person name="Lucas S."/>
            <person name="Chen F."/>
            <person name="Tice H."/>
            <person name="Cheng J.F."/>
            <person name="Bruce D."/>
            <person name="Goodwin L."/>
            <person name="Pitluck S."/>
            <person name="Mikhailova N."/>
            <person name="Pati A."/>
            <person name="Ivanova N."/>
            <person name="Mavromatis K."/>
            <person name="Chen A."/>
            <person name="Palaniappan K."/>
            <person name="Chain P."/>
            <person name="Land M."/>
            <person name="Hauser L."/>
            <person name="Chang Y.J."/>
            <person name="Jeffries C.D."/>
            <person name="Chertkov O."/>
            <person name="Brettin T."/>
            <person name="Detter J.C."/>
            <person name="Han C."/>
            <person name="Ali Z."/>
            <person name="Tindall B.J."/>
            <person name="Goker M."/>
            <person name="Bristow J."/>
            <person name="Eisen J.A."/>
            <person name="Markowitz V."/>
            <person name="Hugenholtz P."/>
            <person name="Kyrpides N.C."/>
            <person name="Klenk H.P."/>
        </authorList>
    </citation>
    <scope>NUCLEOTIDE SEQUENCE [LARGE SCALE GENOMIC DNA]</scope>
    <source>
        <strain evidence="8">DSM 44928 / JCM 14897 / NBRC 102108 / NRRL B-24433 / ID139908</strain>
    </source>
</reference>
<evidence type="ECO:0000256" key="5">
    <source>
        <dbReference type="SAM" id="MobiDB-lite"/>
    </source>
</evidence>
<keyword evidence="1" id="KW-0540">Nuclease</keyword>
<dbReference type="InterPro" id="IPR002716">
    <property type="entry name" value="PIN_dom"/>
</dbReference>
<dbReference type="HOGENOM" id="CLU_1019098_0_0_11"/>
<dbReference type="Gene3D" id="3.40.50.1010">
    <property type="entry name" value="5'-nuclease"/>
    <property type="match status" value="1"/>
</dbReference>
<organism evidence="7 8">
    <name type="scientific">Catenulispora acidiphila (strain DSM 44928 / JCM 14897 / NBRC 102108 / NRRL B-24433 / ID139908)</name>
    <dbReference type="NCBI Taxonomy" id="479433"/>
    <lineage>
        <taxon>Bacteria</taxon>
        <taxon>Bacillati</taxon>
        <taxon>Actinomycetota</taxon>
        <taxon>Actinomycetes</taxon>
        <taxon>Catenulisporales</taxon>
        <taxon>Catenulisporaceae</taxon>
        <taxon>Catenulispora</taxon>
    </lineage>
</organism>
<dbReference type="eggNOG" id="ENOG5033QK2">
    <property type="taxonomic scope" value="Bacteria"/>
</dbReference>
<keyword evidence="3" id="KW-0378">Hydrolase</keyword>
<accession>C7Q9K8</accession>
<keyword evidence="8" id="KW-1185">Reference proteome</keyword>
<keyword evidence="4" id="KW-0460">Magnesium</keyword>
<dbReference type="OrthoDB" id="5145858at2"/>
<feature type="region of interest" description="Disordered" evidence="5">
    <location>
        <begin position="269"/>
        <end position="323"/>
    </location>
</feature>
<dbReference type="Proteomes" id="UP000000851">
    <property type="component" value="Chromosome"/>
</dbReference>
<gene>
    <name evidence="7" type="ordered locus">Caci_5495</name>
</gene>
<dbReference type="AlphaFoldDB" id="C7Q9K8"/>
<evidence type="ECO:0000256" key="3">
    <source>
        <dbReference type="ARBA" id="ARBA00022801"/>
    </source>
</evidence>
<dbReference type="GO" id="GO:0046872">
    <property type="term" value="F:metal ion binding"/>
    <property type="evidence" value="ECO:0007669"/>
    <property type="project" value="UniProtKB-KW"/>
</dbReference>
<dbReference type="Pfam" id="PF13638">
    <property type="entry name" value="PIN_4"/>
    <property type="match status" value="1"/>
</dbReference>
<evidence type="ECO:0000256" key="4">
    <source>
        <dbReference type="ARBA" id="ARBA00022842"/>
    </source>
</evidence>
<dbReference type="EMBL" id="CP001700">
    <property type="protein sequence ID" value="ACU74354.1"/>
    <property type="molecule type" value="Genomic_DNA"/>
</dbReference>
<name>C7Q9K8_CATAD</name>
<protein>
    <recommendedName>
        <fullName evidence="6">PIN domain-containing protein</fullName>
    </recommendedName>
</protein>
<dbReference type="GO" id="GO:0004518">
    <property type="term" value="F:nuclease activity"/>
    <property type="evidence" value="ECO:0007669"/>
    <property type="project" value="UniProtKB-KW"/>
</dbReference>
<feature type="domain" description="PIN" evidence="6">
    <location>
        <begin position="128"/>
        <end position="276"/>
    </location>
</feature>
<dbReference type="KEGG" id="cai:Caci_5495"/>
<sequence length="323" mass="35520">MLITPRPGAHRSSISEALQRARLDASNLRGASPSSAYQRLLKYLEWVTDATRLLQDKISRNDVDDLILTRRYYALLESCGMLAGTDQQGLVYGLVDQELADRVDALDAAMKTLNEYAGRWGDPKWLVVADSSFYLSSPERFADTSFHRVMGLHVEEEIHLLFPIVVVDELDRLKETGGTHPRWRAGHTLGRLDEAITSGVTGILHRSAPGEGQSIVGQVTVEIVLDQPGHTRQPIADDEIIERAATIRAIAGREVRLLTCDTSQATRGRMAGLKVKKVPSQAGTGEEPPRRGNGGDQPRGTGLRAQRKNRQEAEAVQAESRAS</sequence>
<keyword evidence="2" id="KW-0479">Metal-binding</keyword>
<evidence type="ECO:0000256" key="1">
    <source>
        <dbReference type="ARBA" id="ARBA00022722"/>
    </source>
</evidence>
<evidence type="ECO:0000259" key="6">
    <source>
        <dbReference type="Pfam" id="PF13638"/>
    </source>
</evidence>
<evidence type="ECO:0000256" key="2">
    <source>
        <dbReference type="ARBA" id="ARBA00022723"/>
    </source>
</evidence>
<dbReference type="GO" id="GO:0016787">
    <property type="term" value="F:hydrolase activity"/>
    <property type="evidence" value="ECO:0007669"/>
    <property type="project" value="UniProtKB-KW"/>
</dbReference>
<evidence type="ECO:0000313" key="7">
    <source>
        <dbReference type="EMBL" id="ACU74354.1"/>
    </source>
</evidence>
<dbReference type="InParanoid" id="C7Q9K8"/>
<proteinExistence type="predicted"/>
<evidence type="ECO:0000313" key="8">
    <source>
        <dbReference type="Proteomes" id="UP000000851"/>
    </source>
</evidence>